<sequence>GEIVTHWFTLTVLSALRRFGNENMLGLVILILRSILTDLQVTPTNLDE</sequence>
<comment type="caution">
    <text evidence="1">The sequence shown here is derived from an EMBL/GenBank/DDBJ whole genome shotgun (WGS) entry which is preliminary data.</text>
</comment>
<accession>A0A699TQ65</accession>
<evidence type="ECO:0000313" key="1">
    <source>
        <dbReference type="EMBL" id="GFD12247.1"/>
    </source>
</evidence>
<name>A0A699TQ65_TANCI</name>
<organism evidence="1">
    <name type="scientific">Tanacetum cinerariifolium</name>
    <name type="common">Dalmatian daisy</name>
    <name type="synonym">Chrysanthemum cinerariifolium</name>
    <dbReference type="NCBI Taxonomy" id="118510"/>
    <lineage>
        <taxon>Eukaryota</taxon>
        <taxon>Viridiplantae</taxon>
        <taxon>Streptophyta</taxon>
        <taxon>Embryophyta</taxon>
        <taxon>Tracheophyta</taxon>
        <taxon>Spermatophyta</taxon>
        <taxon>Magnoliopsida</taxon>
        <taxon>eudicotyledons</taxon>
        <taxon>Gunneridae</taxon>
        <taxon>Pentapetalae</taxon>
        <taxon>asterids</taxon>
        <taxon>campanulids</taxon>
        <taxon>Asterales</taxon>
        <taxon>Asteraceae</taxon>
        <taxon>Asteroideae</taxon>
        <taxon>Anthemideae</taxon>
        <taxon>Anthemidinae</taxon>
        <taxon>Tanacetum</taxon>
    </lineage>
</organism>
<dbReference type="AlphaFoldDB" id="A0A699TQ65"/>
<protein>
    <submittedName>
        <fullName evidence="1">Uncharacterized protein</fullName>
    </submittedName>
</protein>
<reference evidence="1" key="1">
    <citation type="journal article" date="2019" name="Sci. Rep.">
        <title>Draft genome of Tanacetum cinerariifolium, the natural source of mosquito coil.</title>
        <authorList>
            <person name="Yamashiro T."/>
            <person name="Shiraishi A."/>
            <person name="Satake H."/>
            <person name="Nakayama K."/>
        </authorList>
    </citation>
    <scope>NUCLEOTIDE SEQUENCE</scope>
</reference>
<gene>
    <name evidence="1" type="ORF">Tci_884216</name>
</gene>
<feature type="non-terminal residue" evidence="1">
    <location>
        <position position="1"/>
    </location>
</feature>
<proteinExistence type="predicted"/>
<dbReference type="EMBL" id="BKCJ011264344">
    <property type="protein sequence ID" value="GFD12247.1"/>
    <property type="molecule type" value="Genomic_DNA"/>
</dbReference>